<keyword evidence="2" id="KW-1003">Cell membrane</keyword>
<evidence type="ECO:0000313" key="10">
    <source>
        <dbReference type="Proteomes" id="UP000014417"/>
    </source>
</evidence>
<dbReference type="InterPro" id="IPR027417">
    <property type="entry name" value="P-loop_NTPase"/>
</dbReference>
<accession>S2WJ04</accession>
<keyword evidence="6" id="KW-0029">Amino-acid transport</keyword>
<dbReference type="RefSeq" id="WP_016456149.1">
    <property type="nucleotide sequence ID" value="NZ_KE150269.1"/>
</dbReference>
<evidence type="ECO:0000256" key="5">
    <source>
        <dbReference type="ARBA" id="ARBA00022967"/>
    </source>
</evidence>
<dbReference type="Gene3D" id="3.40.50.300">
    <property type="entry name" value="P-loop containing nucleotide triphosphate hydrolases"/>
    <property type="match status" value="1"/>
</dbReference>
<dbReference type="HOGENOM" id="CLU_000604_1_22_11"/>
<dbReference type="PANTHER" id="PTHR43166">
    <property type="entry name" value="AMINO ACID IMPORT ATP-BINDING PROTEIN"/>
    <property type="match status" value="1"/>
</dbReference>
<dbReference type="InterPro" id="IPR017871">
    <property type="entry name" value="ABC_transporter-like_CS"/>
</dbReference>
<dbReference type="InterPro" id="IPR003593">
    <property type="entry name" value="AAA+_ATPase"/>
</dbReference>
<dbReference type="GO" id="GO:0005524">
    <property type="term" value="F:ATP binding"/>
    <property type="evidence" value="ECO:0007669"/>
    <property type="project" value="UniProtKB-KW"/>
</dbReference>
<evidence type="ECO:0000256" key="4">
    <source>
        <dbReference type="ARBA" id="ARBA00022840"/>
    </source>
</evidence>
<dbReference type="InterPro" id="IPR003439">
    <property type="entry name" value="ABC_transporter-like_ATP-bd"/>
</dbReference>
<reference evidence="9 10" key="1">
    <citation type="submission" date="2013-04" db="EMBL/GenBank/DDBJ databases">
        <title>The Genome Sequence of Propionimicrobium lymphophilum ACS-093-V-SCH5.</title>
        <authorList>
            <consortium name="The Broad Institute Genomics Platform"/>
            <person name="Earl A."/>
            <person name="Ward D."/>
            <person name="Feldgarden M."/>
            <person name="Gevers D."/>
            <person name="Saerens B."/>
            <person name="Vaneechoutte M."/>
            <person name="Walker B."/>
            <person name="Young S."/>
            <person name="Zeng Q."/>
            <person name="Gargeya S."/>
            <person name="Fitzgerald M."/>
            <person name="Haas B."/>
            <person name="Abouelleil A."/>
            <person name="Allen A.W."/>
            <person name="Alvarado L."/>
            <person name="Arachchi H.M."/>
            <person name="Berlin A.M."/>
            <person name="Chapman S.B."/>
            <person name="Gainer-Dewar J."/>
            <person name="Goldberg J."/>
            <person name="Griggs A."/>
            <person name="Gujja S."/>
            <person name="Hansen M."/>
            <person name="Howarth C."/>
            <person name="Imamovic A."/>
            <person name="Ireland A."/>
            <person name="Larimer J."/>
            <person name="McCowan C."/>
            <person name="Murphy C."/>
            <person name="Pearson M."/>
            <person name="Poon T.W."/>
            <person name="Priest M."/>
            <person name="Roberts A."/>
            <person name="Saif S."/>
            <person name="Shea T."/>
            <person name="Sisk P."/>
            <person name="Sykes S."/>
            <person name="Wortman J."/>
            <person name="Nusbaum C."/>
            <person name="Birren B."/>
        </authorList>
    </citation>
    <scope>NUCLEOTIDE SEQUENCE [LARGE SCALE GENOMIC DNA]</scope>
    <source>
        <strain evidence="9 10">ACS-093-V-SCH5</strain>
    </source>
</reference>
<dbReference type="AlphaFoldDB" id="S2WJ04"/>
<dbReference type="PROSITE" id="PS50893">
    <property type="entry name" value="ABC_TRANSPORTER_2"/>
    <property type="match status" value="1"/>
</dbReference>
<evidence type="ECO:0000256" key="2">
    <source>
        <dbReference type="ARBA" id="ARBA00022475"/>
    </source>
</evidence>
<dbReference type="Pfam" id="PF00005">
    <property type="entry name" value="ABC_tran"/>
    <property type="match status" value="1"/>
</dbReference>
<dbReference type="PATRIC" id="fig|883161.3.peg.1315"/>
<dbReference type="OrthoDB" id="4283894at2"/>
<keyword evidence="4" id="KW-0067">ATP-binding</keyword>
<dbReference type="PANTHER" id="PTHR43166:SF30">
    <property type="entry name" value="METHIONINE IMPORT ATP-BINDING PROTEIN METN"/>
    <property type="match status" value="1"/>
</dbReference>
<feature type="domain" description="ABC transporter" evidence="8">
    <location>
        <begin position="2"/>
        <end position="229"/>
    </location>
</feature>
<dbReference type="SMART" id="SM00382">
    <property type="entry name" value="AAA"/>
    <property type="match status" value="1"/>
</dbReference>
<evidence type="ECO:0000256" key="6">
    <source>
        <dbReference type="ARBA" id="ARBA00022970"/>
    </source>
</evidence>
<evidence type="ECO:0000259" key="8">
    <source>
        <dbReference type="PROSITE" id="PS50893"/>
    </source>
</evidence>
<evidence type="ECO:0000256" key="7">
    <source>
        <dbReference type="ARBA" id="ARBA00023136"/>
    </source>
</evidence>
<name>S2WJ04_9ACTN</name>
<dbReference type="EMBL" id="AGZR01000008">
    <property type="protein sequence ID" value="EPD32622.1"/>
    <property type="molecule type" value="Genomic_DNA"/>
</dbReference>
<comment type="caution">
    <text evidence="9">The sequence shown here is derived from an EMBL/GenBank/DDBJ whole genome shotgun (WGS) entry which is preliminary data.</text>
</comment>
<dbReference type="SUPFAM" id="SSF52540">
    <property type="entry name" value="P-loop containing nucleoside triphosphate hydrolases"/>
    <property type="match status" value="1"/>
</dbReference>
<dbReference type="PROSITE" id="PS00211">
    <property type="entry name" value="ABC_TRANSPORTER_1"/>
    <property type="match status" value="1"/>
</dbReference>
<sequence>MIEISNLTKVYPAASRDEEPVTALDNISLTVDHGNVMGIIGPSGAGKSTLGRCLTLLTKPTSGTITVDGIVMTSLHGAKLRDARRRIGVIFQSFNLLDSRSALGNVELPLQLSGVAKEERRAKAMEMLERVGLADKAKVHPAHLSGGQQQRVAIARAVVSRPSVLISDEATSALDPATTDSIIKLIRDLTDEYSLTTILISHQMEVITKVADQVSEIRAGKIVTKGGLA</sequence>
<protein>
    <recommendedName>
        <fullName evidence="8">ABC transporter domain-containing protein</fullName>
    </recommendedName>
</protein>
<proteinExistence type="predicted"/>
<gene>
    <name evidence="9" type="ORF">HMPREF9306_01321</name>
</gene>
<evidence type="ECO:0000256" key="1">
    <source>
        <dbReference type="ARBA" id="ARBA00022448"/>
    </source>
</evidence>
<dbReference type="GO" id="GO:0016887">
    <property type="term" value="F:ATP hydrolysis activity"/>
    <property type="evidence" value="ECO:0007669"/>
    <property type="project" value="InterPro"/>
</dbReference>
<dbReference type="InterPro" id="IPR050086">
    <property type="entry name" value="MetN_ABC_transporter-like"/>
</dbReference>
<keyword evidence="3" id="KW-0547">Nucleotide-binding</keyword>
<keyword evidence="10" id="KW-1185">Reference proteome</keyword>
<keyword evidence="7" id="KW-0472">Membrane</keyword>
<evidence type="ECO:0000313" key="9">
    <source>
        <dbReference type="EMBL" id="EPD32622.1"/>
    </source>
</evidence>
<dbReference type="STRING" id="883161.HMPREF9306_01321"/>
<keyword evidence="1" id="KW-0813">Transport</keyword>
<evidence type="ECO:0000256" key="3">
    <source>
        <dbReference type="ARBA" id="ARBA00022741"/>
    </source>
</evidence>
<keyword evidence="5" id="KW-1278">Translocase</keyword>
<organism evidence="9 10">
    <name type="scientific">Propionimicrobium lymphophilum ACS-093-V-SCH5</name>
    <dbReference type="NCBI Taxonomy" id="883161"/>
    <lineage>
        <taxon>Bacteria</taxon>
        <taxon>Bacillati</taxon>
        <taxon>Actinomycetota</taxon>
        <taxon>Actinomycetes</taxon>
        <taxon>Propionibacteriales</taxon>
        <taxon>Propionibacteriaceae</taxon>
        <taxon>Propionimicrobium</taxon>
    </lineage>
</organism>
<dbReference type="Proteomes" id="UP000014417">
    <property type="component" value="Unassembled WGS sequence"/>
</dbReference>
<dbReference type="GO" id="GO:0006865">
    <property type="term" value="P:amino acid transport"/>
    <property type="evidence" value="ECO:0007669"/>
    <property type="project" value="UniProtKB-KW"/>
</dbReference>